<keyword evidence="4" id="KW-1185">Reference proteome</keyword>
<sequence>MLVGFSRGHKRGGHMASGNKKDSNDGCATVVGGVILGAVVLISAIPAPVWIAIGVIVAVAFVTWLTFRLIDVAGRRQAAAQRQAQAEEAARTAAARQQRQDRIRQRKAQLIAKVGQQNAALVEQCDPRPRPSPLPKQPARAGLATSTSNPIYAASSTG</sequence>
<dbReference type="EMBL" id="BLKV01000001">
    <property type="protein sequence ID" value="GFG68463.1"/>
    <property type="molecule type" value="Genomic_DNA"/>
</dbReference>
<organism evidence="3 4">
    <name type="scientific">Mycolicibacter senuensis</name>
    <dbReference type="NCBI Taxonomy" id="386913"/>
    <lineage>
        <taxon>Bacteria</taxon>
        <taxon>Bacillati</taxon>
        <taxon>Actinomycetota</taxon>
        <taxon>Actinomycetes</taxon>
        <taxon>Mycobacteriales</taxon>
        <taxon>Mycobacteriaceae</taxon>
        <taxon>Mycolicibacter</taxon>
    </lineage>
</organism>
<reference evidence="3 4" key="1">
    <citation type="journal article" date="2019" name="Emerg. Microbes Infect.">
        <title>Comprehensive subspecies identification of 175 nontuberculous mycobacteria species based on 7547 genomic profiles.</title>
        <authorList>
            <person name="Matsumoto Y."/>
            <person name="Kinjo T."/>
            <person name="Motooka D."/>
            <person name="Nabeya D."/>
            <person name="Jung N."/>
            <person name="Uechi K."/>
            <person name="Horii T."/>
            <person name="Iida T."/>
            <person name="Fujita J."/>
            <person name="Nakamura S."/>
        </authorList>
    </citation>
    <scope>NUCLEOTIDE SEQUENCE [LARGE SCALE GENOMIC DNA]</scope>
    <source>
        <strain evidence="3 4">JCM 16017</strain>
    </source>
</reference>
<feature type="region of interest" description="Disordered" evidence="1">
    <location>
        <begin position="124"/>
        <end position="158"/>
    </location>
</feature>
<protein>
    <submittedName>
        <fullName evidence="3">Uncharacterized protein</fullName>
    </submittedName>
</protein>
<keyword evidence="2" id="KW-1133">Transmembrane helix</keyword>
<proteinExistence type="predicted"/>
<keyword evidence="2" id="KW-0812">Transmembrane</keyword>
<evidence type="ECO:0000313" key="4">
    <source>
        <dbReference type="Proteomes" id="UP000465263"/>
    </source>
</evidence>
<evidence type="ECO:0000313" key="3">
    <source>
        <dbReference type="EMBL" id="GFG68463.1"/>
    </source>
</evidence>
<feature type="compositionally biased region" description="Polar residues" evidence="1">
    <location>
        <begin position="144"/>
        <end position="158"/>
    </location>
</feature>
<dbReference type="Proteomes" id="UP000465263">
    <property type="component" value="Unassembled WGS sequence"/>
</dbReference>
<keyword evidence="2" id="KW-0472">Membrane</keyword>
<feature type="region of interest" description="Disordered" evidence="1">
    <location>
        <begin position="1"/>
        <end position="22"/>
    </location>
</feature>
<accession>A0A7I9XEQ6</accession>
<feature type="transmembrane region" description="Helical" evidence="2">
    <location>
        <begin position="27"/>
        <end position="45"/>
    </location>
</feature>
<dbReference type="AlphaFoldDB" id="A0A7I9XEQ6"/>
<gene>
    <name evidence="3" type="ORF">MSEN_01830</name>
</gene>
<evidence type="ECO:0000256" key="2">
    <source>
        <dbReference type="SAM" id="Phobius"/>
    </source>
</evidence>
<name>A0A7I9XEQ6_9MYCO</name>
<evidence type="ECO:0000256" key="1">
    <source>
        <dbReference type="SAM" id="MobiDB-lite"/>
    </source>
</evidence>
<feature type="transmembrane region" description="Helical" evidence="2">
    <location>
        <begin position="51"/>
        <end position="70"/>
    </location>
</feature>
<comment type="caution">
    <text evidence="3">The sequence shown here is derived from an EMBL/GenBank/DDBJ whole genome shotgun (WGS) entry which is preliminary data.</text>
</comment>